<reference evidence="1 2" key="1">
    <citation type="submission" date="2022-05" db="EMBL/GenBank/DDBJ databases">
        <title>A multi-omics perspective on studying reproductive biology in Daphnia sinensis.</title>
        <authorList>
            <person name="Jia J."/>
        </authorList>
    </citation>
    <scope>NUCLEOTIDE SEQUENCE [LARGE SCALE GENOMIC DNA]</scope>
    <source>
        <strain evidence="1 2">WSL</strain>
    </source>
</reference>
<sequence>MLSRDDGTLQFVFSLYKLEELRTTFPNVMRVTQSVKRNRTHASLQARTRTFFLKW</sequence>
<comment type="caution">
    <text evidence="1">The sequence shown here is derived from an EMBL/GenBank/DDBJ whole genome shotgun (WGS) entry which is preliminary data.</text>
</comment>
<name>A0AAD5LTA2_9CRUS</name>
<proteinExistence type="predicted"/>
<gene>
    <name evidence="1" type="ORF">GHT06_011062</name>
</gene>
<dbReference type="AlphaFoldDB" id="A0AAD5LTA2"/>
<accession>A0AAD5LTA2</accession>
<keyword evidence="2" id="KW-1185">Reference proteome</keyword>
<dbReference type="Proteomes" id="UP000820818">
    <property type="component" value="Linkage Group LG2"/>
</dbReference>
<dbReference type="EMBL" id="WJBH02000002">
    <property type="protein sequence ID" value="KAI9563598.1"/>
    <property type="molecule type" value="Genomic_DNA"/>
</dbReference>
<protein>
    <submittedName>
        <fullName evidence="1">Uncharacterized protein</fullName>
    </submittedName>
</protein>
<organism evidence="1 2">
    <name type="scientific">Daphnia sinensis</name>
    <dbReference type="NCBI Taxonomy" id="1820382"/>
    <lineage>
        <taxon>Eukaryota</taxon>
        <taxon>Metazoa</taxon>
        <taxon>Ecdysozoa</taxon>
        <taxon>Arthropoda</taxon>
        <taxon>Crustacea</taxon>
        <taxon>Branchiopoda</taxon>
        <taxon>Diplostraca</taxon>
        <taxon>Cladocera</taxon>
        <taxon>Anomopoda</taxon>
        <taxon>Daphniidae</taxon>
        <taxon>Daphnia</taxon>
        <taxon>Daphnia similis group</taxon>
    </lineage>
</organism>
<evidence type="ECO:0000313" key="1">
    <source>
        <dbReference type="EMBL" id="KAI9563598.1"/>
    </source>
</evidence>
<evidence type="ECO:0000313" key="2">
    <source>
        <dbReference type="Proteomes" id="UP000820818"/>
    </source>
</evidence>